<feature type="compositionally biased region" description="Polar residues" evidence="3">
    <location>
        <begin position="915"/>
        <end position="943"/>
    </location>
</feature>
<evidence type="ECO:0000256" key="1">
    <source>
        <dbReference type="ARBA" id="ARBA00022679"/>
    </source>
</evidence>
<proteinExistence type="predicted"/>
<dbReference type="OrthoDB" id="47801at2759"/>
<feature type="compositionally biased region" description="Acidic residues" evidence="3">
    <location>
        <begin position="470"/>
        <end position="487"/>
    </location>
</feature>
<protein>
    <recommendedName>
        <fullName evidence="4">UBC core domain-containing protein</fullName>
    </recommendedName>
</protein>
<dbReference type="KEGG" id="mde:101898374"/>
<dbReference type="FunFam" id="3.10.110.10:FF:000136">
    <property type="entry name" value="Predicted protein"/>
    <property type="match status" value="1"/>
</dbReference>
<organism evidence="5">
    <name type="scientific">Musca domestica</name>
    <name type="common">House fly</name>
    <dbReference type="NCBI Taxonomy" id="7370"/>
    <lineage>
        <taxon>Eukaryota</taxon>
        <taxon>Metazoa</taxon>
        <taxon>Ecdysozoa</taxon>
        <taxon>Arthropoda</taxon>
        <taxon>Hexapoda</taxon>
        <taxon>Insecta</taxon>
        <taxon>Pterygota</taxon>
        <taxon>Neoptera</taxon>
        <taxon>Endopterygota</taxon>
        <taxon>Diptera</taxon>
        <taxon>Brachycera</taxon>
        <taxon>Muscomorpha</taxon>
        <taxon>Muscoidea</taxon>
        <taxon>Muscidae</taxon>
        <taxon>Musca</taxon>
    </lineage>
</organism>
<feature type="compositionally biased region" description="Low complexity" evidence="3">
    <location>
        <begin position="501"/>
        <end position="516"/>
    </location>
</feature>
<feature type="domain" description="UBC core" evidence="4">
    <location>
        <begin position="1237"/>
        <end position="1397"/>
    </location>
</feature>
<feature type="compositionally biased region" description="Polar residues" evidence="3">
    <location>
        <begin position="452"/>
        <end position="461"/>
    </location>
</feature>
<dbReference type="Gene3D" id="3.10.110.10">
    <property type="entry name" value="Ubiquitin Conjugating Enzyme"/>
    <property type="match status" value="1"/>
</dbReference>
<feature type="compositionally biased region" description="Polar residues" evidence="3">
    <location>
        <begin position="1027"/>
        <end position="1049"/>
    </location>
</feature>
<evidence type="ECO:0000313" key="5">
    <source>
        <dbReference type="EnsemblMetazoa" id="MDOA014623-PA"/>
    </source>
</evidence>
<dbReference type="Pfam" id="PF23044">
    <property type="entry name" value="SH3-C_UBE2O"/>
    <property type="match status" value="1"/>
</dbReference>
<dbReference type="Pfam" id="PF00179">
    <property type="entry name" value="UQ_con"/>
    <property type="match status" value="1"/>
</dbReference>
<name>A0A1I8NFF5_MUSDO</name>
<sequence length="1500" mass="167927">MESEVASTNVSGNSGVESNNCEVFTNSAIDLESSQKNDSSSCGTDITKKSGASPKLHSEENKNVKNLASGNDETPGDCMYFYEDEVFRIDKKGRVKFGVILETAVEQNDTEDKLLSKGEVRISWCVPENNDVYPESSIGLADRTLMPGDVVRHLIRGKGTQRGYCRDINMKADVRILGTKYVIKNVNAERLKAICPLQRDGAVYLNSWVGSIQKVKRKAILRAMNGCRIEISTDDFLYFINLHKGEDSLYPGCMVKADLPPLEEIKILTPDIPLSKNKKRNFHPRVFTLEDIYTESVWVDWQCKALSDETSLQAITLQPPSCVTGEDLKNLKSLNLFESCMLQVDDENYLTFSSCDTVMKKSDWEKEMSVKYKLIYQKQKEDQQSMALSPPTLSGPDTEGSGVGSTLHQQYEKSKKKNSMCLDDKSSNKLKRGIFKVGDKFGSNHNKDSLRKPSTPSPIQQQKDESEWLSMEEDEEDDFDEDEFDADESLKLHNANDDAVSTTTTMSTGSSPSRTSPIRLTKRQLKKCKAKKSHKKPLLLEPKTDFSPKEGCKLATVALLVYSTATVVWQDGTVECDIPSTELYPIHHVDNHEFFPGDFVISGSEDSETNYRDYGVIQTVDHDGRIARVKWFTTYTSADEPKPSYKGESEVSVYDLKDHPDFQYRPGTMVIRVANFVGDDAKCTAGQIIDNHIDGRVKVWWVDGHISMCWPQDLFEVGQYDNGDWGQNSEDSWETESENSDVGCGGSSSLKVSLPQSHILSNIEKAREAVSRLEEIFNLNPGLQNPEVMRRLLGVYKRCRYLDRLLNTNFFHENNFMGLIERVRCGGNQTICDRVQDQKNDAGKTAASTSPSPNQAHPQQHYQYYSAIVAVNNGQKPSIQSTQHMHSFPGLPSKEFAPKVLFNISSTPFKCSSSNHVVNSTSQLSNPSNNPRRRYSSTAATLQPSPPRRRENVPKENQTIEPDCDQNFGQAETVNLAVACGISPSKNKQYNTEKHQLLNSAMLNIERAYEKTSQLKTLIGGSGVGSDVNNASMSQDDSGNYSRNENCDGSSTSCTSSSDLTNIDTNNSITKVNDNQKSISDSSIELPEDIAPEMICVRLCSLLKEQLVKCLDEIRERFCGDDQLNLSEVFDVDDETLETVIDFECAQNDDNAGAVKNPKDFETADDVVKLTLPDTEGADAKETIATSSPTAKDDNNKSIEAGLHVLNSSTECFQLLATAPKTHKFHSTLFHPNNTQQYYKAVQKEHRMLKSSLPPGVSVRIFEDRIDLLSVMIEGPKKTPYEDGMFLFDMQMGRDYPKSPPLCHYISYCSDRLNPNLYEDGKVCVSLLGTWTGRDSEMWGPNSTLLQVIVSIQGLILVPEPYFNEAGYDKQKDTQQGQENSRMYNEMVMIKMVQATTKLIQNPPEMFRNEIIMHYKHNGMKMYERIKGWMEISKESSKNSMEDDGNNLKLTSAHAMPDFPLLPASRGFCLTLAGLLENFKKKLSSCIDDAIGVGSSNVNQ</sequence>
<reference evidence="5" key="1">
    <citation type="submission" date="2020-05" db="UniProtKB">
        <authorList>
            <consortium name="EnsemblMetazoa"/>
        </authorList>
    </citation>
    <scope>IDENTIFICATION</scope>
    <source>
        <strain evidence="5">Aabys</strain>
    </source>
</reference>
<keyword evidence="2" id="KW-0833">Ubl conjugation pathway</keyword>
<dbReference type="SMART" id="SM00212">
    <property type="entry name" value="UBCc"/>
    <property type="match status" value="1"/>
</dbReference>
<dbReference type="InterPro" id="IPR057733">
    <property type="entry name" value="UBE2O-like_SH3-B"/>
</dbReference>
<dbReference type="GO" id="GO:0061631">
    <property type="term" value="F:ubiquitin conjugating enzyme activity"/>
    <property type="evidence" value="ECO:0007669"/>
    <property type="project" value="TreeGrafter"/>
</dbReference>
<dbReference type="InterPro" id="IPR057735">
    <property type="entry name" value="UBE2O-like_tSH3-B"/>
</dbReference>
<dbReference type="VEuPathDB" id="VectorBase:MDOA014623"/>
<feature type="compositionally biased region" description="Polar residues" evidence="3">
    <location>
        <begin position="33"/>
        <end position="44"/>
    </location>
</feature>
<dbReference type="VEuPathDB" id="VectorBase:MDOMA2_013040"/>
<dbReference type="CDD" id="cd23837">
    <property type="entry name" value="UBCc_UBE2O"/>
    <property type="match status" value="1"/>
</dbReference>
<dbReference type="RefSeq" id="XP_005185514.2">
    <property type="nucleotide sequence ID" value="XM_005185457.4"/>
</dbReference>
<dbReference type="InterPro" id="IPR000608">
    <property type="entry name" value="UBC"/>
</dbReference>
<dbReference type="Pfam" id="PF23046">
    <property type="entry name" value="tSH3-B_UBE2O"/>
    <property type="match status" value="1"/>
</dbReference>
<feature type="region of interest" description="Disordered" evidence="3">
    <location>
        <begin position="33"/>
        <end position="70"/>
    </location>
</feature>
<dbReference type="Pfam" id="PF23043">
    <property type="entry name" value="SH3-B_UBE2O"/>
    <property type="match status" value="1"/>
</dbReference>
<dbReference type="EnsemblMetazoa" id="MDOA014623-RA">
    <property type="protein sequence ID" value="MDOA014623-PA"/>
    <property type="gene ID" value="MDOA014623"/>
</dbReference>
<feature type="region of interest" description="Disordered" evidence="3">
    <location>
        <begin position="437"/>
        <end position="518"/>
    </location>
</feature>
<dbReference type="PANTHER" id="PTHR46116:SF15">
    <property type="entry name" value="(E3-INDEPENDENT) E2 UBIQUITIN-CONJUGATING ENZYME"/>
    <property type="match status" value="1"/>
</dbReference>
<dbReference type="SUPFAM" id="SSF54495">
    <property type="entry name" value="UBC-like"/>
    <property type="match status" value="1"/>
</dbReference>
<accession>A0A1I8NFF5</accession>
<evidence type="ECO:0000256" key="2">
    <source>
        <dbReference type="ARBA" id="ARBA00022786"/>
    </source>
</evidence>
<dbReference type="PROSITE" id="PS50127">
    <property type="entry name" value="UBC_2"/>
    <property type="match status" value="1"/>
</dbReference>
<feature type="region of interest" description="Disordered" evidence="3">
    <location>
        <begin position="1019"/>
        <end position="1051"/>
    </location>
</feature>
<feature type="region of interest" description="Disordered" evidence="3">
    <location>
        <begin position="915"/>
        <end position="967"/>
    </location>
</feature>
<feature type="region of interest" description="Disordered" evidence="3">
    <location>
        <begin position="381"/>
        <end position="424"/>
    </location>
</feature>
<dbReference type="STRING" id="7370.A0A1I8NFF5"/>
<dbReference type="InterPro" id="IPR016135">
    <property type="entry name" value="UBQ-conjugating_enzyme/RWD"/>
</dbReference>
<gene>
    <name evidence="5" type="primary">101898374</name>
</gene>
<dbReference type="eggNOG" id="KOG0895">
    <property type="taxonomic scope" value="Eukaryota"/>
</dbReference>
<keyword evidence="1" id="KW-0808">Transferase</keyword>
<dbReference type="PANTHER" id="PTHR46116">
    <property type="entry name" value="(E3-INDEPENDENT) E2 UBIQUITIN-CONJUGATING ENZYME"/>
    <property type="match status" value="1"/>
</dbReference>
<dbReference type="InterPro" id="IPR057734">
    <property type="entry name" value="UBE2O-like_SH3-C"/>
</dbReference>
<evidence type="ECO:0000256" key="3">
    <source>
        <dbReference type="SAM" id="MobiDB-lite"/>
    </source>
</evidence>
<evidence type="ECO:0000259" key="4">
    <source>
        <dbReference type="PROSITE" id="PS50127"/>
    </source>
</evidence>